<evidence type="ECO:0000313" key="1">
    <source>
        <dbReference type="EMBL" id="PTH78253.1"/>
    </source>
</evidence>
<evidence type="ECO:0008006" key="3">
    <source>
        <dbReference type="Google" id="ProtNLM"/>
    </source>
</evidence>
<reference evidence="1 2" key="1">
    <citation type="submission" date="2018-03" db="EMBL/GenBank/DDBJ databases">
        <title>Aeromonas veronii whole genome sequencing and analysis.</title>
        <authorList>
            <person name="Xie H."/>
            <person name="Liu T."/>
            <person name="Wang K."/>
        </authorList>
    </citation>
    <scope>NUCLEOTIDE SEQUENCE [LARGE SCALE GENOMIC DNA]</scope>
    <source>
        <strain evidence="1 2">XH.VA.1</strain>
    </source>
</reference>
<name>A0A2T4MUL6_AERVE</name>
<protein>
    <recommendedName>
        <fullName evidence="3">Type I-E CRISPR-associated protein Cas6/Cse3/CasE</fullName>
    </recommendedName>
</protein>
<dbReference type="SUPFAM" id="SSF117987">
    <property type="entry name" value="CRISPR-associated protein"/>
    <property type="match status" value="1"/>
</dbReference>
<dbReference type="Gene3D" id="3.30.70.1210">
    <property type="entry name" value="Crispr-associated protein, domain 2"/>
    <property type="match status" value="1"/>
</dbReference>
<organism evidence="1 2">
    <name type="scientific">Aeromonas veronii</name>
    <dbReference type="NCBI Taxonomy" id="654"/>
    <lineage>
        <taxon>Bacteria</taxon>
        <taxon>Pseudomonadati</taxon>
        <taxon>Pseudomonadota</taxon>
        <taxon>Gammaproteobacteria</taxon>
        <taxon>Aeromonadales</taxon>
        <taxon>Aeromonadaceae</taxon>
        <taxon>Aeromonas</taxon>
    </lineage>
</organism>
<evidence type="ECO:0000313" key="2">
    <source>
        <dbReference type="Proteomes" id="UP000241986"/>
    </source>
</evidence>
<dbReference type="RefSeq" id="WP_107685260.1">
    <property type="nucleotide sequence ID" value="NZ_PZKL01000060.1"/>
</dbReference>
<dbReference type="Pfam" id="PF08798">
    <property type="entry name" value="CRISPR_assoc"/>
    <property type="match status" value="1"/>
</dbReference>
<dbReference type="AlphaFoldDB" id="A0A2T4MUL6"/>
<dbReference type="SMART" id="SM01101">
    <property type="entry name" value="CRISPR_assoc"/>
    <property type="match status" value="1"/>
</dbReference>
<dbReference type="InterPro" id="IPR010179">
    <property type="entry name" value="CRISPR-assoc_prot_Cse3"/>
</dbReference>
<proteinExistence type="predicted"/>
<dbReference type="Proteomes" id="UP000241986">
    <property type="component" value="Unassembled WGS sequence"/>
</dbReference>
<accession>A0A2T4MUL6</accession>
<dbReference type="EMBL" id="PZKL01000060">
    <property type="protein sequence ID" value="PTH78253.1"/>
    <property type="molecule type" value="Genomic_DNA"/>
</dbReference>
<sequence>MIKFYDYPLRLRQTPFQEAYRVHQQLDTLLQEGNNYRFPYCWHHEKSQINNASEVVFRTITQLPIPGEKCTEIDVVEGMDLSFSVRLFNAVNQTAGGSREATFEDIQKRLPNSLKLSGFELLCVTPIEKGKYFVIKPGQSSFPIPYLDVVLTVTVLDVALAEKALAQGIGRRKAFGCGMLRDIEVI</sequence>
<comment type="caution">
    <text evidence="1">The sequence shown here is derived from an EMBL/GenBank/DDBJ whole genome shotgun (WGS) entry which is preliminary data.</text>
</comment>
<gene>
    <name evidence="1" type="ORF">DAA48_25975</name>
</gene>